<accession>A0A2M7G913</accession>
<dbReference type="PROSITE" id="PS51257">
    <property type="entry name" value="PROKAR_LIPOPROTEIN"/>
    <property type="match status" value="1"/>
</dbReference>
<feature type="domain" description="Putative auto-transporter adhesin head GIN" evidence="1">
    <location>
        <begin position="52"/>
        <end position="253"/>
    </location>
</feature>
<evidence type="ECO:0000259" key="1">
    <source>
        <dbReference type="Pfam" id="PF10988"/>
    </source>
</evidence>
<dbReference type="InterPro" id="IPR021255">
    <property type="entry name" value="DUF2807"/>
</dbReference>
<dbReference type="Proteomes" id="UP000231019">
    <property type="component" value="Unassembled WGS sequence"/>
</dbReference>
<sequence>MKKQALIVCASAGLLLSGCEKLDISPLVNSLVNPLKGDGNIQVEERPLDGKFENLDIQAPIEIEYTQSDSDKGLSIHADANILPLIQTSVSNNRLLIKLAQSYNTATQSKMILKGPALSDVQISAPAKFSMLGLSGKEPLSMEITAPAEVLLSNPNCSSFKLTAGNAAVIEIRSMNIGSFEAKLSDATSLTAYGTLESLNLSGVGASRISALNLIVGEATLKLEKASKASLTVNRRLDVNLSDASAMEYAGSPQISSQVSGASTLKAH</sequence>
<protein>
    <recommendedName>
        <fullName evidence="1">Putative auto-transporter adhesin head GIN domain-containing protein</fullName>
    </recommendedName>
</protein>
<dbReference type="AlphaFoldDB" id="A0A2M7G913"/>
<name>A0A2M7G913_9BACT</name>
<proteinExistence type="predicted"/>
<evidence type="ECO:0000313" key="3">
    <source>
        <dbReference type="Proteomes" id="UP000231019"/>
    </source>
</evidence>
<dbReference type="Pfam" id="PF10988">
    <property type="entry name" value="DUF2807"/>
    <property type="match status" value="1"/>
</dbReference>
<organism evidence="2 3">
    <name type="scientific">bacterium (Candidatus Blackallbacteria) CG17_big_fil_post_rev_8_21_14_2_50_48_46</name>
    <dbReference type="NCBI Taxonomy" id="2014261"/>
    <lineage>
        <taxon>Bacteria</taxon>
        <taxon>Candidatus Blackallbacteria</taxon>
    </lineage>
</organism>
<comment type="caution">
    <text evidence="2">The sequence shown here is derived from an EMBL/GenBank/DDBJ whole genome shotgun (WGS) entry which is preliminary data.</text>
</comment>
<dbReference type="EMBL" id="PFFQ01000012">
    <property type="protein sequence ID" value="PIW18577.1"/>
    <property type="molecule type" value="Genomic_DNA"/>
</dbReference>
<dbReference type="Gene3D" id="2.160.20.120">
    <property type="match status" value="1"/>
</dbReference>
<evidence type="ECO:0000313" key="2">
    <source>
        <dbReference type="EMBL" id="PIW18577.1"/>
    </source>
</evidence>
<reference evidence="2 3" key="1">
    <citation type="submission" date="2017-09" db="EMBL/GenBank/DDBJ databases">
        <title>Depth-based differentiation of microbial function through sediment-hosted aquifers and enrichment of novel symbionts in the deep terrestrial subsurface.</title>
        <authorList>
            <person name="Probst A.J."/>
            <person name="Ladd B."/>
            <person name="Jarett J.K."/>
            <person name="Geller-Mcgrath D.E."/>
            <person name="Sieber C.M."/>
            <person name="Emerson J.B."/>
            <person name="Anantharaman K."/>
            <person name="Thomas B.C."/>
            <person name="Malmstrom R."/>
            <person name="Stieglmeier M."/>
            <person name="Klingl A."/>
            <person name="Woyke T."/>
            <person name="Ryan C.M."/>
            <person name="Banfield J.F."/>
        </authorList>
    </citation>
    <scope>NUCLEOTIDE SEQUENCE [LARGE SCALE GENOMIC DNA]</scope>
    <source>
        <strain evidence="2">CG17_big_fil_post_rev_8_21_14_2_50_48_46</strain>
    </source>
</reference>
<gene>
    <name evidence="2" type="ORF">COW36_04605</name>
</gene>